<reference evidence="1 2" key="1">
    <citation type="submission" date="2020-07" db="EMBL/GenBank/DDBJ databases">
        <title>Genomic Encyclopedia of Archaeal and Bacterial Type Strains, Phase II (KMG-II): from individual species to whole genera.</title>
        <authorList>
            <person name="Goeker M."/>
        </authorList>
    </citation>
    <scope>NUCLEOTIDE SEQUENCE [LARGE SCALE GENOMIC DNA]</scope>
    <source>
        <strain evidence="1 2">DSM 21226</strain>
    </source>
</reference>
<dbReference type="AlphaFoldDB" id="A0A7Y9QYT5"/>
<evidence type="ECO:0000313" key="1">
    <source>
        <dbReference type="EMBL" id="NYG32514.1"/>
    </source>
</evidence>
<dbReference type="Gene3D" id="3.10.20.560">
    <property type="entry name" value="Phenol hydroxylase"/>
    <property type="match status" value="1"/>
</dbReference>
<dbReference type="GO" id="GO:0018662">
    <property type="term" value="F:phenol 2-monooxygenase activity"/>
    <property type="evidence" value="ECO:0007669"/>
    <property type="project" value="InterPro"/>
</dbReference>
<comment type="caution">
    <text evidence="1">The sequence shown here is derived from an EMBL/GenBank/DDBJ whole genome shotgun (WGS) entry which is preliminary data.</text>
</comment>
<protein>
    <submittedName>
        <fullName evidence="1">Phenol hydroxylase P4 protein</fullName>
    </submittedName>
</protein>
<dbReference type="EMBL" id="JACCFH010000001">
    <property type="protein sequence ID" value="NYG32514.1"/>
    <property type="molecule type" value="Genomic_DNA"/>
</dbReference>
<proteinExistence type="predicted"/>
<keyword evidence="2" id="KW-1185">Reference proteome</keyword>
<dbReference type="InterPro" id="IPR043010">
    <property type="entry name" value="Phenol_hydroxylase_sf"/>
</dbReference>
<name>A0A7Y9QYT5_9BURK</name>
<dbReference type="Proteomes" id="UP000518288">
    <property type="component" value="Unassembled WGS sequence"/>
</dbReference>
<organism evidence="1 2">
    <name type="scientific">Sphaerotilus montanus</name>
    <dbReference type="NCBI Taxonomy" id="522889"/>
    <lineage>
        <taxon>Bacteria</taxon>
        <taxon>Pseudomonadati</taxon>
        <taxon>Pseudomonadota</taxon>
        <taxon>Betaproteobacteria</taxon>
        <taxon>Burkholderiales</taxon>
        <taxon>Sphaerotilaceae</taxon>
        <taxon>Sphaerotilus</taxon>
    </lineage>
</organism>
<dbReference type="RefSeq" id="WP_179633398.1">
    <property type="nucleotide sequence ID" value="NZ_CAXYYM010000046.1"/>
</dbReference>
<gene>
    <name evidence="1" type="ORF">BDD16_001500</name>
</gene>
<dbReference type="Pfam" id="PF04663">
    <property type="entry name" value="Phenol_monoox"/>
    <property type="match status" value="1"/>
</dbReference>
<accession>A0A7Y9QYT5</accession>
<evidence type="ECO:0000313" key="2">
    <source>
        <dbReference type="Proteomes" id="UP000518288"/>
    </source>
</evidence>
<sequence>MSVVANPNAAPYDFPMKDVRENFPAPLLYIGWEDHLLFCAPVCLPLPPDMPFGAVGAAVLPGVYGYHPDFAKIDWATVEWTKSGQPWQPDPAKSLAENGLTHKDVIRFRTPGLHGLNGSCN</sequence>
<dbReference type="InterPro" id="IPR006756">
    <property type="entry name" value="Phenol_hydroxylase"/>
</dbReference>